<dbReference type="PANTHER" id="PTHR12303">
    <property type="entry name" value="CARNOSINE N-METHYLTRANSFERASE"/>
    <property type="match status" value="1"/>
</dbReference>
<dbReference type="InterPro" id="IPR012901">
    <property type="entry name" value="CARME"/>
</dbReference>
<dbReference type="EMBL" id="JANBPT010000216">
    <property type="protein sequence ID" value="KAJ1925610.1"/>
    <property type="molecule type" value="Genomic_DNA"/>
</dbReference>
<dbReference type="EC" id="2.1.1.22" evidence="2"/>
<dbReference type="PANTHER" id="PTHR12303:SF6">
    <property type="entry name" value="CARNOSINE N-METHYLTRANSFERASE"/>
    <property type="match status" value="1"/>
</dbReference>
<gene>
    <name evidence="6" type="ORF">IWQ60_004472</name>
</gene>
<evidence type="ECO:0000256" key="4">
    <source>
        <dbReference type="ARBA" id="ARBA00022679"/>
    </source>
</evidence>
<dbReference type="InterPro" id="IPR029063">
    <property type="entry name" value="SAM-dependent_MTases_sf"/>
</dbReference>
<evidence type="ECO:0000313" key="6">
    <source>
        <dbReference type="EMBL" id="KAJ1925610.1"/>
    </source>
</evidence>
<dbReference type="OrthoDB" id="978at2759"/>
<dbReference type="SMART" id="SM01296">
    <property type="entry name" value="N2227"/>
    <property type="match status" value="1"/>
</dbReference>
<feature type="non-terminal residue" evidence="6">
    <location>
        <position position="398"/>
    </location>
</feature>
<proteinExistence type="inferred from homology"/>
<dbReference type="GO" id="GO:0030735">
    <property type="term" value="F:carnosine N-methyltransferase activity"/>
    <property type="evidence" value="ECO:0007669"/>
    <property type="project" value="UniProtKB-EC"/>
</dbReference>
<keyword evidence="5" id="KW-0949">S-adenosyl-L-methionine</keyword>
<dbReference type="SUPFAM" id="SSF53335">
    <property type="entry name" value="S-adenosyl-L-methionine-dependent methyltransferases"/>
    <property type="match status" value="1"/>
</dbReference>
<sequence length="398" mass="44114">MDDDLCLSLPTSEDGAQEEQDSFLVVVSAFVFYRAYAVQHYYQAKLAEFDRLPPRHQTLLREAGFLVKLLEVERGIRANARFLNRVVQDQGVHFRPLEAPGANSDAHAWSPRPPGNYGDSQDYFTNWGRSFPLCDPRMVDAGGYSRSPGSPPCVGSMAWLGGPNLMSADYPNEPPGLIDRVYALFRQHEAEGRAPVAEFHMDKLRSTLKQVVRDWSVEGRAERDASYGPILTALAAHFNPQLCSNGGTRSACDINVLVPGAGLGRLAYEIAARGYSCQGNEFSSYMLFVSHFLLNRTKQAEEFTVYPYVHGFSNCQSRADQTRAVQIPDILPSIGIGPGVDFSMTAGDFVEAYGNDTSEFGAWDCVATCFFIDTATNVVNYMEIIYRLLKPGGIWINL</sequence>
<organism evidence="6 7">
    <name type="scientific">Tieghemiomyces parasiticus</name>
    <dbReference type="NCBI Taxonomy" id="78921"/>
    <lineage>
        <taxon>Eukaryota</taxon>
        <taxon>Fungi</taxon>
        <taxon>Fungi incertae sedis</taxon>
        <taxon>Zoopagomycota</taxon>
        <taxon>Kickxellomycotina</taxon>
        <taxon>Dimargaritomycetes</taxon>
        <taxon>Dimargaritales</taxon>
        <taxon>Dimargaritaceae</taxon>
        <taxon>Tieghemiomyces</taxon>
    </lineage>
</organism>
<comment type="caution">
    <text evidence="6">The sequence shown here is derived from an EMBL/GenBank/DDBJ whole genome shotgun (WGS) entry which is preliminary data.</text>
</comment>
<keyword evidence="7" id="KW-1185">Reference proteome</keyword>
<keyword evidence="3" id="KW-0489">Methyltransferase</keyword>
<protein>
    <recommendedName>
        <fullName evidence="2">carnosine N-methyltransferase</fullName>
        <ecNumber evidence="2">2.1.1.22</ecNumber>
    </recommendedName>
</protein>
<dbReference type="GO" id="GO:0032259">
    <property type="term" value="P:methylation"/>
    <property type="evidence" value="ECO:0007669"/>
    <property type="project" value="UniProtKB-KW"/>
</dbReference>
<comment type="similarity">
    <text evidence="1">Belongs to the carnosine N-methyltransferase family.</text>
</comment>
<dbReference type="Proteomes" id="UP001150569">
    <property type="component" value="Unassembled WGS sequence"/>
</dbReference>
<dbReference type="AlphaFoldDB" id="A0A9W8DZS0"/>
<dbReference type="Pfam" id="PF07942">
    <property type="entry name" value="CARME"/>
    <property type="match status" value="1"/>
</dbReference>
<keyword evidence="4" id="KW-0808">Transferase</keyword>
<reference evidence="6" key="1">
    <citation type="submission" date="2022-07" db="EMBL/GenBank/DDBJ databases">
        <title>Phylogenomic reconstructions and comparative analyses of Kickxellomycotina fungi.</title>
        <authorList>
            <person name="Reynolds N.K."/>
            <person name="Stajich J.E."/>
            <person name="Barry K."/>
            <person name="Grigoriev I.V."/>
            <person name="Crous P."/>
            <person name="Smith M.E."/>
        </authorList>
    </citation>
    <scope>NUCLEOTIDE SEQUENCE</scope>
    <source>
        <strain evidence="6">RSA 861</strain>
    </source>
</reference>
<name>A0A9W8DZS0_9FUNG</name>
<evidence type="ECO:0000256" key="3">
    <source>
        <dbReference type="ARBA" id="ARBA00022603"/>
    </source>
</evidence>
<dbReference type="Gene3D" id="3.40.50.150">
    <property type="entry name" value="Vaccinia Virus protein VP39"/>
    <property type="match status" value="1"/>
</dbReference>
<evidence type="ECO:0000256" key="1">
    <source>
        <dbReference type="ARBA" id="ARBA00010086"/>
    </source>
</evidence>
<evidence type="ECO:0000256" key="5">
    <source>
        <dbReference type="ARBA" id="ARBA00022691"/>
    </source>
</evidence>
<evidence type="ECO:0000313" key="7">
    <source>
        <dbReference type="Proteomes" id="UP001150569"/>
    </source>
</evidence>
<evidence type="ECO:0000256" key="2">
    <source>
        <dbReference type="ARBA" id="ARBA00012003"/>
    </source>
</evidence>
<accession>A0A9W8DZS0</accession>